<reference evidence="2" key="1">
    <citation type="journal article" date="2022" name="Mol. Ecol. Resour.">
        <title>The genomes of chicory, endive, great burdock and yacon provide insights into Asteraceae palaeo-polyploidization history and plant inulin production.</title>
        <authorList>
            <person name="Fan W."/>
            <person name="Wang S."/>
            <person name="Wang H."/>
            <person name="Wang A."/>
            <person name="Jiang F."/>
            <person name="Liu H."/>
            <person name="Zhao H."/>
            <person name="Xu D."/>
            <person name="Zhang Y."/>
        </authorList>
    </citation>
    <scope>NUCLEOTIDE SEQUENCE [LARGE SCALE GENOMIC DNA]</scope>
    <source>
        <strain evidence="2">cv. Niubang</strain>
    </source>
</reference>
<proteinExistence type="predicted"/>
<evidence type="ECO:0000313" key="1">
    <source>
        <dbReference type="EMBL" id="KAI3734470.1"/>
    </source>
</evidence>
<dbReference type="EMBL" id="CM042050">
    <property type="protein sequence ID" value="KAI3734470.1"/>
    <property type="molecule type" value="Genomic_DNA"/>
</dbReference>
<reference evidence="1 2" key="2">
    <citation type="journal article" date="2022" name="Mol. Ecol. Resour.">
        <title>The genomes of chicory, endive, great burdock and yacon provide insights into Asteraceae paleo-polyploidization history and plant inulin production.</title>
        <authorList>
            <person name="Fan W."/>
            <person name="Wang S."/>
            <person name="Wang H."/>
            <person name="Wang A."/>
            <person name="Jiang F."/>
            <person name="Liu H."/>
            <person name="Zhao H."/>
            <person name="Xu D."/>
            <person name="Zhang Y."/>
        </authorList>
    </citation>
    <scope>NUCLEOTIDE SEQUENCE [LARGE SCALE GENOMIC DNA]</scope>
    <source>
        <strain evidence="2">cv. Niubang</strain>
    </source>
</reference>
<keyword evidence="2" id="KW-1185">Reference proteome</keyword>
<dbReference type="Proteomes" id="UP001055879">
    <property type="component" value="Linkage Group LG04"/>
</dbReference>
<comment type="caution">
    <text evidence="1">The sequence shown here is derived from an EMBL/GenBank/DDBJ whole genome shotgun (WGS) entry which is preliminary data.</text>
</comment>
<organism evidence="1 2">
    <name type="scientific">Arctium lappa</name>
    <name type="common">Greater burdock</name>
    <name type="synonym">Lappa major</name>
    <dbReference type="NCBI Taxonomy" id="4217"/>
    <lineage>
        <taxon>Eukaryota</taxon>
        <taxon>Viridiplantae</taxon>
        <taxon>Streptophyta</taxon>
        <taxon>Embryophyta</taxon>
        <taxon>Tracheophyta</taxon>
        <taxon>Spermatophyta</taxon>
        <taxon>Magnoliopsida</taxon>
        <taxon>eudicotyledons</taxon>
        <taxon>Gunneridae</taxon>
        <taxon>Pentapetalae</taxon>
        <taxon>asterids</taxon>
        <taxon>campanulids</taxon>
        <taxon>Asterales</taxon>
        <taxon>Asteraceae</taxon>
        <taxon>Carduoideae</taxon>
        <taxon>Cardueae</taxon>
        <taxon>Arctiinae</taxon>
        <taxon>Arctium</taxon>
    </lineage>
</organism>
<accession>A0ACB9CJL8</accession>
<protein>
    <submittedName>
        <fullName evidence="1">Uncharacterized protein</fullName>
    </submittedName>
</protein>
<sequence>MDTKSHPFHQNGQKKRVGDDDCVVEEILFEGNADEEENQGQNDVKSQGSKEDIQANQDGSSSLNYTGKSSLELVVSGKSQKAFRFNIDQVRGGPKEVVGPVGNNETQVEEVIGPDTKKPKVGVYGNQQNPIVEEVSEKNPYSTTLNMHGPVDNLLKENSPRCVKRSDAKKLDVGNIKCDRRKTEV</sequence>
<name>A0ACB9CJL8_ARCLA</name>
<gene>
    <name evidence="1" type="ORF">L6452_13940</name>
</gene>
<evidence type="ECO:0000313" key="2">
    <source>
        <dbReference type="Proteomes" id="UP001055879"/>
    </source>
</evidence>